<dbReference type="Gene3D" id="1.10.8.270">
    <property type="entry name" value="putative rabgap domain of human tbc1 domain family member 14 like domains"/>
    <property type="match status" value="1"/>
</dbReference>
<gene>
    <name evidence="3" type="ORF">INT44_005575</name>
</gene>
<evidence type="ECO:0000259" key="2">
    <source>
        <dbReference type="PROSITE" id="PS50086"/>
    </source>
</evidence>
<dbReference type="FunFam" id="1.10.8.270:FF:000016">
    <property type="entry name" value="TBC1 domain family member 2A"/>
    <property type="match status" value="1"/>
</dbReference>
<dbReference type="Gene3D" id="1.10.10.750">
    <property type="entry name" value="Ypt/Rab-GAP domain of gyp1p, domain 1"/>
    <property type="match status" value="1"/>
</dbReference>
<feature type="domain" description="Rab-GAP TBC" evidence="2">
    <location>
        <begin position="366"/>
        <end position="586"/>
    </location>
</feature>
<proteinExistence type="predicted"/>
<dbReference type="AlphaFoldDB" id="A0A8H7Q0R1"/>
<dbReference type="PANTHER" id="PTHR47219">
    <property type="entry name" value="RAB GTPASE-ACTIVATING PROTEIN 1-LIKE"/>
    <property type="match status" value="1"/>
</dbReference>
<dbReference type="SMART" id="SM00164">
    <property type="entry name" value="TBC"/>
    <property type="match status" value="1"/>
</dbReference>
<dbReference type="InterPro" id="IPR050302">
    <property type="entry name" value="Rab_GAP_TBC_domain"/>
</dbReference>
<dbReference type="GO" id="GO:0005096">
    <property type="term" value="F:GTPase activator activity"/>
    <property type="evidence" value="ECO:0007669"/>
    <property type="project" value="TreeGrafter"/>
</dbReference>
<evidence type="ECO:0000313" key="4">
    <source>
        <dbReference type="Proteomes" id="UP000612746"/>
    </source>
</evidence>
<feature type="compositionally biased region" description="Polar residues" evidence="1">
    <location>
        <begin position="184"/>
        <end position="196"/>
    </location>
</feature>
<feature type="region of interest" description="Disordered" evidence="1">
    <location>
        <begin position="696"/>
        <end position="715"/>
    </location>
</feature>
<feature type="compositionally biased region" description="Low complexity" evidence="1">
    <location>
        <begin position="129"/>
        <end position="145"/>
    </location>
</feature>
<evidence type="ECO:0000313" key="3">
    <source>
        <dbReference type="EMBL" id="KAG2182596.1"/>
    </source>
</evidence>
<dbReference type="PANTHER" id="PTHR47219:SF20">
    <property type="entry name" value="TBC1 DOMAIN FAMILY MEMBER 2B"/>
    <property type="match status" value="1"/>
</dbReference>
<comment type="caution">
    <text evidence="3">The sequence shown here is derived from an EMBL/GenBank/DDBJ whole genome shotgun (WGS) entry which is preliminary data.</text>
</comment>
<dbReference type="Pfam" id="PF00566">
    <property type="entry name" value="RabGAP-TBC"/>
    <property type="match status" value="1"/>
</dbReference>
<evidence type="ECO:0000256" key="1">
    <source>
        <dbReference type="SAM" id="MobiDB-lite"/>
    </source>
</evidence>
<feature type="compositionally biased region" description="Low complexity" evidence="1">
    <location>
        <begin position="207"/>
        <end position="240"/>
    </location>
</feature>
<organism evidence="3 4">
    <name type="scientific">Umbelopsis vinacea</name>
    <dbReference type="NCBI Taxonomy" id="44442"/>
    <lineage>
        <taxon>Eukaryota</taxon>
        <taxon>Fungi</taxon>
        <taxon>Fungi incertae sedis</taxon>
        <taxon>Mucoromycota</taxon>
        <taxon>Mucoromycotina</taxon>
        <taxon>Umbelopsidomycetes</taxon>
        <taxon>Umbelopsidales</taxon>
        <taxon>Umbelopsidaceae</taxon>
        <taxon>Umbelopsis</taxon>
    </lineage>
</organism>
<dbReference type="InterPro" id="IPR035969">
    <property type="entry name" value="Rab-GAP_TBC_sf"/>
</dbReference>
<feature type="compositionally biased region" description="Basic and acidic residues" evidence="1">
    <location>
        <begin position="263"/>
        <end position="277"/>
    </location>
</feature>
<protein>
    <recommendedName>
        <fullName evidence="2">Rab-GAP TBC domain-containing protein</fullName>
    </recommendedName>
</protein>
<reference evidence="3" key="1">
    <citation type="submission" date="2020-12" db="EMBL/GenBank/DDBJ databases">
        <title>Metabolic potential, ecology and presence of endohyphal bacteria is reflected in genomic diversity of Mucoromycotina.</title>
        <authorList>
            <person name="Muszewska A."/>
            <person name="Okrasinska A."/>
            <person name="Steczkiewicz K."/>
            <person name="Drgas O."/>
            <person name="Orlowska M."/>
            <person name="Perlinska-Lenart U."/>
            <person name="Aleksandrzak-Piekarczyk T."/>
            <person name="Szatraj K."/>
            <person name="Zielenkiewicz U."/>
            <person name="Pilsyk S."/>
            <person name="Malc E."/>
            <person name="Mieczkowski P."/>
            <person name="Kruszewska J.S."/>
            <person name="Biernat P."/>
            <person name="Pawlowska J."/>
        </authorList>
    </citation>
    <scope>NUCLEOTIDE SEQUENCE</scope>
    <source>
        <strain evidence="3">WA0000051536</strain>
    </source>
</reference>
<dbReference type="SUPFAM" id="SSF47923">
    <property type="entry name" value="Ypt/Rab-GAP domain of gyp1p"/>
    <property type="match status" value="2"/>
</dbReference>
<feature type="compositionally biased region" description="Basic and acidic residues" evidence="1">
    <location>
        <begin position="1"/>
        <end position="12"/>
    </location>
</feature>
<dbReference type="OrthoDB" id="294251at2759"/>
<feature type="region of interest" description="Disordered" evidence="1">
    <location>
        <begin position="184"/>
        <end position="301"/>
    </location>
</feature>
<accession>A0A8H7Q0R1</accession>
<keyword evidence="4" id="KW-1185">Reference proteome</keyword>
<dbReference type="InterPro" id="IPR000195">
    <property type="entry name" value="Rab-GAP-TBC_dom"/>
</dbReference>
<sequence>MSRNVAVEDKNPSDTAPEPLSKPNPRFRLRASSFTLRPADVIRRQKSDSSFHTQYMGTRIGQETARRPSYESKTMAPTHKSRLATYHHQDEPSTTLSPHYLGDMHGNSSHESASEDDEPPVPIAKDYDSSTTQDTLQPQQQSQSLGMNGIFMRKATRTQSQSAHPYTALLVTPTMPITLQRSHSTNLMKPKSSAQHADTPLPPLPIPTTSTPTITPSKSLSTSLRSKLSPRKPSASSQPTLLPPTPSIPRRNSSMHFLHRKQTTADRNSKDKDHTELYDDGSLATYPPPPPKEDPDDERDQYGFKMSSQWLSVEDHHEHDKLYQPIVDRRAQKWQQILAENDGKWPEPSSKCKVHGIEVKRYVRKGIPADLRGDAWFHYSGAEAKYTANPGLYQTQVQLAEQGKDDNEFCEIIERDLHRTFPENEKFKSTTDNADGSVTMSTEDIPAILSLRRVLYAFSVYCPHIGYCQSLNYIAGMLLLFMDEERAFWTLVTIIQDILPDGIYDITMEGANIDQTVLMMFIWERLPHIWNKISSGKGFWECEKDVDGATMPTITLVTSHWFLTLFINILPTESVLRVWDCLFYEGQKVLFRVALAVFKLNEQKILEVDDPLEVFQVVQNMPKRMLDCHRLMETAFRKLGSPTDISDADIERRRDMFRGRRKERRKNSINTSNLGTKRSKVRGTIIHKAMEAKRLVERTKSLKNGPRTHDSKIAA</sequence>
<dbReference type="Gene3D" id="1.10.472.80">
    <property type="entry name" value="Ypt/Rab-GAP domain of gyp1p, domain 3"/>
    <property type="match status" value="1"/>
</dbReference>
<feature type="region of interest" description="Disordered" evidence="1">
    <location>
        <begin position="657"/>
        <end position="677"/>
    </location>
</feature>
<dbReference type="Proteomes" id="UP000612746">
    <property type="component" value="Unassembled WGS sequence"/>
</dbReference>
<dbReference type="PROSITE" id="PS50086">
    <property type="entry name" value="TBC_RABGAP"/>
    <property type="match status" value="1"/>
</dbReference>
<name>A0A8H7Q0R1_9FUNG</name>
<dbReference type="GO" id="GO:0031267">
    <property type="term" value="F:small GTPase binding"/>
    <property type="evidence" value="ECO:0007669"/>
    <property type="project" value="TreeGrafter"/>
</dbReference>
<feature type="region of interest" description="Disordered" evidence="1">
    <location>
        <begin position="1"/>
        <end position="146"/>
    </location>
</feature>
<dbReference type="EMBL" id="JAEPRA010000007">
    <property type="protein sequence ID" value="KAG2182596.1"/>
    <property type="molecule type" value="Genomic_DNA"/>
</dbReference>
<feature type="compositionally biased region" description="Basic and acidic residues" evidence="1">
    <location>
        <begin position="40"/>
        <end position="49"/>
    </location>
</feature>